<dbReference type="STRING" id="265719.SAMN04488509_10655"/>
<dbReference type="AlphaFoldDB" id="A0A1G6X896"/>
<sequence>MPGIKSQDIILLLKLVSLERQLGQARVAELRAPAEWMGWTPASEEAGAADLDNEADLYAVRSLEFSTGISKSEVSGGLRRSRSVGLLRTDRRSGRPQVNTQGLLELIQYGLKYFFPAEPGPLVRGIPTAHAAPVLAGRLIAAGEDIYVWPDAQGLRQGQGIAPLHRCVPIAVRRDAWLYGCLALVDSIRIGRARESIVAAKLLQSHLGIKP</sequence>
<reference evidence="1 2" key="1">
    <citation type="submission" date="2016-10" db="EMBL/GenBank/DDBJ databases">
        <authorList>
            <person name="de Groot N.N."/>
        </authorList>
    </citation>
    <scope>NUCLEOTIDE SEQUENCE [LARGE SCALE GENOMIC DNA]</scope>
    <source>
        <strain evidence="1 2">DSM 16957</strain>
    </source>
</reference>
<dbReference type="EMBL" id="FNAG01000006">
    <property type="protein sequence ID" value="SDD73527.1"/>
    <property type="molecule type" value="Genomic_DNA"/>
</dbReference>
<gene>
    <name evidence="1" type="ORF">SAMN04488509_10655</name>
</gene>
<organism evidence="1 2">
    <name type="scientific">Aquimonas voraii</name>
    <dbReference type="NCBI Taxonomy" id="265719"/>
    <lineage>
        <taxon>Bacteria</taxon>
        <taxon>Pseudomonadati</taxon>
        <taxon>Pseudomonadota</taxon>
        <taxon>Gammaproteobacteria</taxon>
        <taxon>Lysobacterales</taxon>
        <taxon>Lysobacteraceae</taxon>
        <taxon>Aquimonas</taxon>
    </lineage>
</organism>
<protein>
    <submittedName>
        <fullName evidence="1">Uncharacterized protein</fullName>
    </submittedName>
</protein>
<evidence type="ECO:0000313" key="2">
    <source>
        <dbReference type="Proteomes" id="UP000199603"/>
    </source>
</evidence>
<evidence type="ECO:0000313" key="1">
    <source>
        <dbReference type="EMBL" id="SDD73527.1"/>
    </source>
</evidence>
<accession>A0A1G6X896</accession>
<dbReference type="Proteomes" id="UP000199603">
    <property type="component" value="Unassembled WGS sequence"/>
</dbReference>
<name>A0A1G6X896_9GAMM</name>
<keyword evidence="2" id="KW-1185">Reference proteome</keyword>
<proteinExistence type="predicted"/>